<gene>
    <name evidence="1" type="ORF">ABB28_16600</name>
</gene>
<accession>A0A0R0CR40</accession>
<name>A0A0R0CR40_9GAMM</name>
<dbReference type="RefSeq" id="WP_057687467.1">
    <property type="nucleotide sequence ID" value="NZ_LDJK01000096.1"/>
</dbReference>
<protein>
    <recommendedName>
        <fullName evidence="3">S-adenosylmethionine tRNA ribosyltransferase</fullName>
    </recommendedName>
</protein>
<organism evidence="1 2">
    <name type="scientific">Stenotrophomonas chelatiphaga</name>
    <dbReference type="NCBI Taxonomy" id="517011"/>
    <lineage>
        <taxon>Bacteria</taxon>
        <taxon>Pseudomonadati</taxon>
        <taxon>Pseudomonadota</taxon>
        <taxon>Gammaproteobacteria</taxon>
        <taxon>Lysobacterales</taxon>
        <taxon>Lysobacteraceae</taxon>
        <taxon>Stenotrophomonas</taxon>
    </lineage>
</organism>
<dbReference type="Gene3D" id="1.10.10.10">
    <property type="entry name" value="Winged helix-like DNA-binding domain superfamily/Winged helix DNA-binding domain"/>
    <property type="match status" value="1"/>
</dbReference>
<evidence type="ECO:0008006" key="3">
    <source>
        <dbReference type="Google" id="ProtNLM"/>
    </source>
</evidence>
<dbReference type="Proteomes" id="UP000051386">
    <property type="component" value="Unassembled WGS sequence"/>
</dbReference>
<dbReference type="Pfam" id="PF11625">
    <property type="entry name" value="DUF3253"/>
    <property type="match status" value="1"/>
</dbReference>
<dbReference type="SUPFAM" id="SSF46785">
    <property type="entry name" value="Winged helix' DNA-binding domain"/>
    <property type="match status" value="1"/>
</dbReference>
<dbReference type="PATRIC" id="fig|517011.3.peg.3572"/>
<dbReference type="InterPro" id="IPR021660">
    <property type="entry name" value="DUF3253"/>
</dbReference>
<comment type="caution">
    <text evidence="1">The sequence shown here is derived from an EMBL/GenBank/DDBJ whole genome shotgun (WGS) entry which is preliminary data.</text>
</comment>
<sequence>MDIAAAIIDLLGQRAASASICPSEVARALSPDPAGWRPLMQPVRDAAAALARADRIIITRKDEQLDPDALGSGPIRLRRGAGFSE</sequence>
<reference evidence="1 2" key="1">
    <citation type="submission" date="2015-05" db="EMBL/GenBank/DDBJ databases">
        <title>Genome sequencing and analysis of members of genus Stenotrophomonas.</title>
        <authorList>
            <person name="Patil P.P."/>
            <person name="Midha S."/>
            <person name="Patil P.B."/>
        </authorList>
    </citation>
    <scope>NUCLEOTIDE SEQUENCE [LARGE SCALE GENOMIC DNA]</scope>
    <source>
        <strain evidence="1 2">DSM 21508</strain>
    </source>
</reference>
<dbReference type="InterPro" id="IPR036390">
    <property type="entry name" value="WH_DNA-bd_sf"/>
</dbReference>
<dbReference type="EMBL" id="LDJK01000096">
    <property type="protein sequence ID" value="KRG67603.1"/>
    <property type="molecule type" value="Genomic_DNA"/>
</dbReference>
<evidence type="ECO:0000313" key="1">
    <source>
        <dbReference type="EMBL" id="KRG67603.1"/>
    </source>
</evidence>
<proteinExistence type="predicted"/>
<dbReference type="AlphaFoldDB" id="A0A0R0CR40"/>
<dbReference type="InterPro" id="IPR036388">
    <property type="entry name" value="WH-like_DNA-bd_sf"/>
</dbReference>
<keyword evidence="2" id="KW-1185">Reference proteome</keyword>
<evidence type="ECO:0000313" key="2">
    <source>
        <dbReference type="Proteomes" id="UP000051386"/>
    </source>
</evidence>